<name>A0A7S3IGW1_9SPIT</name>
<dbReference type="Pfam" id="PF00789">
    <property type="entry name" value="UBX"/>
    <property type="match status" value="1"/>
</dbReference>
<accession>A0A7S3IGW1</accession>
<dbReference type="GO" id="GO:0000045">
    <property type="term" value="P:autophagosome assembly"/>
    <property type="evidence" value="ECO:0007669"/>
    <property type="project" value="TreeGrafter"/>
</dbReference>
<feature type="domain" description="UBX" evidence="2">
    <location>
        <begin position="74"/>
        <end position="149"/>
    </location>
</feature>
<evidence type="ECO:0000256" key="1">
    <source>
        <dbReference type="SAM" id="MobiDB-lite"/>
    </source>
</evidence>
<proteinExistence type="predicted"/>
<dbReference type="GO" id="GO:0007030">
    <property type="term" value="P:Golgi organization"/>
    <property type="evidence" value="ECO:0007669"/>
    <property type="project" value="TreeGrafter"/>
</dbReference>
<evidence type="ECO:0000313" key="4">
    <source>
        <dbReference type="EMBL" id="CAE0322013.1"/>
    </source>
</evidence>
<evidence type="ECO:0008006" key="5">
    <source>
        <dbReference type="Google" id="ProtNLM"/>
    </source>
</evidence>
<protein>
    <recommendedName>
        <fullName evidence="5">NSFL1 cofactor p47</fullName>
    </recommendedName>
</protein>
<dbReference type="CDD" id="cd01770">
    <property type="entry name" value="UBX_UBXN2"/>
    <property type="match status" value="1"/>
</dbReference>
<dbReference type="Gene3D" id="3.10.20.90">
    <property type="entry name" value="Phosphatidylinositol 3-kinase Catalytic Subunit, Chain A, domain 1"/>
    <property type="match status" value="1"/>
</dbReference>
<dbReference type="EMBL" id="HBIH01006339">
    <property type="protein sequence ID" value="CAE0322013.1"/>
    <property type="molecule type" value="Transcribed_RNA"/>
</dbReference>
<dbReference type="GO" id="GO:0043161">
    <property type="term" value="P:proteasome-mediated ubiquitin-dependent protein catabolic process"/>
    <property type="evidence" value="ECO:0007669"/>
    <property type="project" value="TreeGrafter"/>
</dbReference>
<sequence length="151" mass="16349">MKELNEGYVPEEMRKKYNKPVGIALEDKRQEKFRPPTPPKYVAYSGAGHSLGGATGVGGEVNKESADGKPVVDASQPSTTLQIRFHNGERVSLTVNMTHTVGDIHNYVMVAAPVEGEYQLVTGFPPKPLSDPSKTVQEAGLKNAALTQKIM</sequence>
<dbReference type="GO" id="GO:0005634">
    <property type="term" value="C:nucleus"/>
    <property type="evidence" value="ECO:0007669"/>
    <property type="project" value="TreeGrafter"/>
</dbReference>
<dbReference type="GO" id="GO:0031468">
    <property type="term" value="P:nuclear membrane reassembly"/>
    <property type="evidence" value="ECO:0007669"/>
    <property type="project" value="TreeGrafter"/>
</dbReference>
<evidence type="ECO:0000259" key="3">
    <source>
        <dbReference type="PROSITE" id="PS51399"/>
    </source>
</evidence>
<gene>
    <name evidence="4" type="ORF">SINC0208_LOCUS2596</name>
</gene>
<dbReference type="PANTHER" id="PTHR23333:SF20">
    <property type="entry name" value="NSFL1 COFACTOR P47"/>
    <property type="match status" value="1"/>
</dbReference>
<feature type="region of interest" description="Disordered" evidence="1">
    <location>
        <begin position="54"/>
        <end position="75"/>
    </location>
</feature>
<dbReference type="InterPro" id="IPR001012">
    <property type="entry name" value="UBX_dom"/>
</dbReference>
<dbReference type="InterPro" id="IPR012989">
    <property type="entry name" value="SEP_domain"/>
</dbReference>
<dbReference type="GO" id="GO:0043130">
    <property type="term" value="F:ubiquitin binding"/>
    <property type="evidence" value="ECO:0007669"/>
    <property type="project" value="TreeGrafter"/>
</dbReference>
<dbReference type="PANTHER" id="PTHR23333">
    <property type="entry name" value="UBX DOMAIN CONTAINING PROTEIN"/>
    <property type="match status" value="1"/>
</dbReference>
<dbReference type="GO" id="GO:0061025">
    <property type="term" value="P:membrane fusion"/>
    <property type="evidence" value="ECO:0007669"/>
    <property type="project" value="TreeGrafter"/>
</dbReference>
<dbReference type="SMART" id="SM00166">
    <property type="entry name" value="UBX"/>
    <property type="match status" value="1"/>
</dbReference>
<evidence type="ECO:0000259" key="2">
    <source>
        <dbReference type="PROSITE" id="PS50033"/>
    </source>
</evidence>
<dbReference type="SUPFAM" id="SSF102848">
    <property type="entry name" value="NSFL1 (p97 ATPase) cofactor p47, SEP domain"/>
    <property type="match status" value="1"/>
</dbReference>
<dbReference type="SUPFAM" id="SSF54236">
    <property type="entry name" value="Ubiquitin-like"/>
    <property type="match status" value="1"/>
</dbReference>
<dbReference type="InterPro" id="IPR036241">
    <property type="entry name" value="NSFL1C_SEP_dom_sf"/>
</dbReference>
<dbReference type="GO" id="GO:0005829">
    <property type="term" value="C:cytosol"/>
    <property type="evidence" value="ECO:0007669"/>
    <property type="project" value="TreeGrafter"/>
</dbReference>
<dbReference type="AlphaFoldDB" id="A0A7S3IGW1"/>
<feature type="domain" description="SEP" evidence="3">
    <location>
        <begin position="1"/>
        <end position="34"/>
    </location>
</feature>
<reference evidence="4" key="1">
    <citation type="submission" date="2021-01" db="EMBL/GenBank/DDBJ databases">
        <authorList>
            <person name="Corre E."/>
            <person name="Pelletier E."/>
            <person name="Niang G."/>
            <person name="Scheremetjew M."/>
            <person name="Finn R."/>
            <person name="Kale V."/>
            <person name="Holt S."/>
            <person name="Cochrane G."/>
            <person name="Meng A."/>
            <person name="Brown T."/>
            <person name="Cohen L."/>
        </authorList>
    </citation>
    <scope>NUCLEOTIDE SEQUENCE</scope>
    <source>
        <strain evidence="4">S3</strain>
    </source>
</reference>
<organism evidence="4">
    <name type="scientific">Strombidium inclinatum</name>
    <dbReference type="NCBI Taxonomy" id="197538"/>
    <lineage>
        <taxon>Eukaryota</taxon>
        <taxon>Sar</taxon>
        <taxon>Alveolata</taxon>
        <taxon>Ciliophora</taxon>
        <taxon>Intramacronucleata</taxon>
        <taxon>Spirotrichea</taxon>
        <taxon>Oligotrichia</taxon>
        <taxon>Strombidiidae</taxon>
        <taxon>Strombidium</taxon>
    </lineage>
</organism>
<dbReference type="PROSITE" id="PS50033">
    <property type="entry name" value="UBX"/>
    <property type="match status" value="1"/>
</dbReference>
<dbReference type="Pfam" id="PF08059">
    <property type="entry name" value="SEP"/>
    <property type="match status" value="1"/>
</dbReference>
<dbReference type="InterPro" id="IPR029071">
    <property type="entry name" value="Ubiquitin-like_domsf"/>
</dbReference>
<dbReference type="PROSITE" id="PS51399">
    <property type="entry name" value="SEP"/>
    <property type="match status" value="1"/>
</dbReference>